<evidence type="ECO:0000256" key="3">
    <source>
        <dbReference type="SAM" id="SignalP"/>
    </source>
</evidence>
<dbReference type="Gene3D" id="2.60.40.1240">
    <property type="match status" value="1"/>
</dbReference>
<comment type="caution">
    <text evidence="4">The sequence shown here is derived from an EMBL/GenBank/DDBJ whole genome shotgun (WGS) entry which is preliminary data.</text>
</comment>
<evidence type="ECO:0000313" key="4">
    <source>
        <dbReference type="EMBL" id="EFF69513.1"/>
    </source>
</evidence>
<dbReference type="Proteomes" id="UP000006238">
    <property type="component" value="Unassembled WGS sequence"/>
</dbReference>
<organism evidence="4 5">
    <name type="scientific">Eshraghiella crossota DSM 2876</name>
    <dbReference type="NCBI Taxonomy" id="511680"/>
    <lineage>
        <taxon>Bacteria</taxon>
        <taxon>Bacillati</taxon>
        <taxon>Bacillota</taxon>
        <taxon>Clostridia</taxon>
        <taxon>Lachnospirales</taxon>
        <taxon>Lachnospiraceae</taxon>
        <taxon>Eshraghiella</taxon>
    </lineage>
</organism>
<sequence>MKRITRITIPVILSCLILSGCANSIELSSEHSDIIAEYAAGTLLKYSYDYKSRYKDLGNDVVYEPETESPTTEPATQPATTPGNNEETTSGNDNTNNWNISKDLGLGELTIEYKKYVITSEYPNDSSAMFSFTAQEGYTFIVFNFDITNKGTQDVLCNNSDDEKVVTLNLNGNTYYNNYANLMLNDITNLKNVTIKAGETQNGILVFMVPEDKATEIKSIVLTYKDCKLTVK</sequence>
<evidence type="ECO:0000256" key="2">
    <source>
        <dbReference type="SAM" id="MobiDB-lite"/>
    </source>
</evidence>
<feature type="region of interest" description="Disordered" evidence="2">
    <location>
        <begin position="64"/>
        <end position="99"/>
    </location>
</feature>
<keyword evidence="5" id="KW-1185">Reference proteome</keyword>
<dbReference type="RefSeq" id="WP_005600539.1">
    <property type="nucleotide sequence ID" value="NZ_GG663519.1"/>
</dbReference>
<name>D4RWI9_9FIRM</name>
<feature type="compositionally biased region" description="Low complexity" evidence="2">
    <location>
        <begin position="68"/>
        <end position="82"/>
    </location>
</feature>
<dbReference type="GeneID" id="98918393"/>
<evidence type="ECO:0000313" key="5">
    <source>
        <dbReference type="Proteomes" id="UP000006238"/>
    </source>
</evidence>
<evidence type="ECO:0008006" key="6">
    <source>
        <dbReference type="Google" id="ProtNLM"/>
    </source>
</evidence>
<dbReference type="PROSITE" id="PS51257">
    <property type="entry name" value="PROKAR_LIPOPROTEIN"/>
    <property type="match status" value="1"/>
</dbReference>
<dbReference type="HOGENOM" id="CLU_1193009_0_0_9"/>
<feature type="compositionally biased region" description="Polar residues" evidence="2">
    <location>
        <begin position="83"/>
        <end position="99"/>
    </location>
</feature>
<feature type="signal peptide" evidence="3">
    <location>
        <begin position="1"/>
        <end position="24"/>
    </location>
</feature>
<reference evidence="4 5" key="1">
    <citation type="submission" date="2010-02" db="EMBL/GenBank/DDBJ databases">
        <authorList>
            <person name="Weinstock G."/>
            <person name="Sodergren E."/>
            <person name="Clifton S."/>
            <person name="Fulton L."/>
            <person name="Fulton B."/>
            <person name="Courtney L."/>
            <person name="Fronick C."/>
            <person name="Harrison M."/>
            <person name="Strong C."/>
            <person name="Farmer C."/>
            <person name="Delahaunty K."/>
            <person name="Markovic C."/>
            <person name="Hall O."/>
            <person name="Minx P."/>
            <person name="Tomlinson C."/>
            <person name="Mitreva M."/>
            <person name="Nelson J."/>
            <person name="Hou S."/>
            <person name="Wollam A."/>
            <person name="Pepin K.H."/>
            <person name="Johnson M."/>
            <person name="Bhonagiri V."/>
            <person name="Zhang X."/>
            <person name="Suruliraj S."/>
            <person name="Warren W."/>
            <person name="Chinwalla A."/>
            <person name="Mardis E.R."/>
            <person name="Wilson R.K."/>
        </authorList>
    </citation>
    <scope>NUCLEOTIDE SEQUENCE [LARGE SCALE GENOMIC DNA]</scope>
    <source>
        <strain evidence="4 5">DSM 2876</strain>
    </source>
</reference>
<proteinExistence type="predicted"/>
<protein>
    <recommendedName>
        <fullName evidence="6">DUF4352 domain-containing protein</fullName>
    </recommendedName>
</protein>
<accession>D4RWI9</accession>
<evidence type="ECO:0000256" key="1">
    <source>
        <dbReference type="ARBA" id="ARBA00022729"/>
    </source>
</evidence>
<dbReference type="EMBL" id="ABWN01000017">
    <property type="protein sequence ID" value="EFF69513.1"/>
    <property type="molecule type" value="Genomic_DNA"/>
</dbReference>
<gene>
    <name evidence="4" type="ORF">BUTYVIB_00025</name>
</gene>
<keyword evidence="1 3" id="KW-0732">Signal</keyword>
<dbReference type="AlphaFoldDB" id="D4RWI9"/>
<dbReference type="InterPro" id="IPR029050">
    <property type="entry name" value="Immunoprotect_excell_Ig-like"/>
</dbReference>
<feature type="chain" id="PRO_5003062779" description="DUF4352 domain-containing protein" evidence="3">
    <location>
        <begin position="25"/>
        <end position="232"/>
    </location>
</feature>
<dbReference type="eggNOG" id="ENOG5032RSZ">
    <property type="taxonomic scope" value="Bacteria"/>
</dbReference>
<dbReference type="STRING" id="45851.BHV86_05910"/>